<keyword evidence="17" id="KW-1185">Reference proteome</keyword>
<evidence type="ECO:0000256" key="4">
    <source>
        <dbReference type="ARBA" id="ARBA00022454"/>
    </source>
</evidence>
<evidence type="ECO:0000256" key="11">
    <source>
        <dbReference type="SAM" id="Coils"/>
    </source>
</evidence>
<dbReference type="Pfam" id="PF20666">
    <property type="entry name" value="ZW10_C"/>
    <property type="match status" value="1"/>
</dbReference>
<comment type="caution">
    <text evidence="16">The sequence shown here is derived from an EMBL/GenBank/DDBJ whole genome shotgun (WGS) entry which is preliminary data.</text>
</comment>
<dbReference type="PANTHER" id="PTHR12205">
    <property type="entry name" value="CENTROMERE/KINETOCHORE PROTEIN ZW10"/>
    <property type="match status" value="1"/>
</dbReference>
<evidence type="ECO:0000259" key="13">
    <source>
        <dbReference type="Pfam" id="PF20665"/>
    </source>
</evidence>
<proteinExistence type="inferred from homology"/>
<keyword evidence="11" id="KW-0175">Coiled coil</keyword>
<dbReference type="Pfam" id="PF20665">
    <property type="entry name" value="Zw10_middle"/>
    <property type="match status" value="1"/>
</dbReference>
<evidence type="ECO:0000256" key="10">
    <source>
        <dbReference type="ARBA" id="ARBA00023328"/>
    </source>
</evidence>
<keyword evidence="7" id="KW-0498">Mitosis</keyword>
<protein>
    <recommendedName>
        <fullName evidence="18">Centromere/kinetochore protein zw10 homolog</fullName>
    </recommendedName>
</protein>
<comment type="subcellular location">
    <subcellularLocation>
        <location evidence="2">Chromosome</location>
        <location evidence="2">Centromere</location>
        <location evidence="2">Kinetochore</location>
    </subcellularLocation>
    <subcellularLocation>
        <location evidence="1">Cytoplasm</location>
    </subcellularLocation>
</comment>
<dbReference type="GO" id="GO:0005634">
    <property type="term" value="C:nucleus"/>
    <property type="evidence" value="ECO:0007669"/>
    <property type="project" value="InterPro"/>
</dbReference>
<sequence>MKTETRYWRRWNRRVHRKIGTEELTAKIRDISDKSYSIKCELKDVIDKHQIKFYSTLEESQSLIAKAKALSDDMVKLQENIDGEVKNKLASSTGEMKRLKEALQEVSLTLNFVNELAQLDDYLREAKEKQKMKCYFETAELLKQAFSLVNDPSNYIHLLEIYPTLKNNSTLQREKFIYDMSEIWKECIQIKHDEPVDDVKLAVLKVKTGCSEELKQLSMSLEFYNELHFKLNRFGAHLLSHIIKPLILHDSSVTMRNESDRALLEVKYTVNSEKLPFQVTYKNLECVFRFLDEHLNFTLGDDVKLLTKIGDVTSSEFCDCFIKNCLSDTVPSSSDELESFDKVIQRTEEFQKSLMEIGYLTPENGSIIEYARNVDVLFANKLCQNILAKSRTIMQKFLHDMVEVGLEFPTEELVVEKEDKSPLQSFKPTKLLSENTFQFPSCSISSSTIELYHLLKEVLQEATKSKDLCSVRLFHTARNVVELYCAIMPLQHKEFLDTIPQQSALFHNNCMYLAHKLLTLGHQHSDLLPVVVQDQMVSFVDQVQVLRTIGTEIFLRQMQKQRDQLLEIVRDSGLYSIGASPELPNTTEKGMRQCLRQLELLKTVWSNVLPYNIYCKAIGTLLNSFVEELVFRVMAVEDIPSNTAIQLVTFFGVVSTRAPQLFQEPGEVFMHVRSWPKFKELILLLGSSLKDIEGRWADGLGPLADIFQVDEVRKLIQALFKNSERRAAVLRQIK</sequence>
<keyword evidence="6" id="KW-0132">Cell division</keyword>
<dbReference type="InterPro" id="IPR048344">
    <property type="entry name" value="Zw10_middle"/>
</dbReference>
<feature type="coiled-coil region" evidence="11">
    <location>
        <begin position="60"/>
        <end position="116"/>
    </location>
</feature>
<dbReference type="InterPro" id="IPR009361">
    <property type="entry name" value="Zw10_N"/>
</dbReference>
<dbReference type="OrthoDB" id="534815at2759"/>
<feature type="domain" description="Centromere/kinetochore protein zw10 N-terminal" evidence="12">
    <location>
        <begin position="33"/>
        <end position="120"/>
    </location>
</feature>
<keyword evidence="5" id="KW-0963">Cytoplasm</keyword>
<dbReference type="InterPro" id="IPR048343">
    <property type="entry name" value="ZW10_C"/>
</dbReference>
<keyword evidence="8" id="KW-0995">Kinetochore</keyword>
<evidence type="ECO:0000256" key="1">
    <source>
        <dbReference type="ARBA" id="ARBA00004496"/>
    </source>
</evidence>
<evidence type="ECO:0008006" key="18">
    <source>
        <dbReference type="Google" id="ProtNLM"/>
    </source>
</evidence>
<dbReference type="Gene3D" id="1.10.357.150">
    <property type="match status" value="1"/>
</dbReference>
<dbReference type="InterPro" id="IPR055148">
    <property type="entry name" value="ZW10_C_2"/>
</dbReference>
<evidence type="ECO:0000259" key="15">
    <source>
        <dbReference type="Pfam" id="PF22766"/>
    </source>
</evidence>
<evidence type="ECO:0000256" key="3">
    <source>
        <dbReference type="ARBA" id="ARBA00006245"/>
    </source>
</evidence>
<dbReference type="GO" id="GO:0006888">
    <property type="term" value="P:endoplasmic reticulum to Golgi vesicle-mediated transport"/>
    <property type="evidence" value="ECO:0007669"/>
    <property type="project" value="TreeGrafter"/>
</dbReference>
<dbReference type="EMBL" id="KZ308559">
    <property type="protein sequence ID" value="KAG8231565.1"/>
    <property type="molecule type" value="Genomic_DNA"/>
</dbReference>
<dbReference type="InterPro" id="IPR046362">
    <property type="entry name" value="Zw10/DSL1_C_sf"/>
</dbReference>
<evidence type="ECO:0000313" key="16">
    <source>
        <dbReference type="EMBL" id="KAG8231565.1"/>
    </source>
</evidence>
<keyword evidence="10" id="KW-0137">Centromere</keyword>
<evidence type="ECO:0000259" key="14">
    <source>
        <dbReference type="Pfam" id="PF20666"/>
    </source>
</evidence>
<evidence type="ECO:0000256" key="5">
    <source>
        <dbReference type="ARBA" id="ARBA00022490"/>
    </source>
</evidence>
<organism evidence="16 17">
    <name type="scientific">Ladona fulva</name>
    <name type="common">Scarce chaser dragonfly</name>
    <name type="synonym">Libellula fulva</name>
    <dbReference type="NCBI Taxonomy" id="123851"/>
    <lineage>
        <taxon>Eukaryota</taxon>
        <taxon>Metazoa</taxon>
        <taxon>Ecdysozoa</taxon>
        <taxon>Arthropoda</taxon>
        <taxon>Hexapoda</taxon>
        <taxon>Insecta</taxon>
        <taxon>Pterygota</taxon>
        <taxon>Palaeoptera</taxon>
        <taxon>Odonata</taxon>
        <taxon>Epiprocta</taxon>
        <taxon>Anisoptera</taxon>
        <taxon>Libelluloidea</taxon>
        <taxon>Libellulidae</taxon>
        <taxon>Ladona</taxon>
    </lineage>
</organism>
<evidence type="ECO:0000256" key="6">
    <source>
        <dbReference type="ARBA" id="ARBA00022618"/>
    </source>
</evidence>
<feature type="domain" description="ZW10 C-terminal helical" evidence="15">
    <location>
        <begin position="590"/>
        <end position="733"/>
    </location>
</feature>
<keyword evidence="9" id="KW-0131">Cell cycle</keyword>
<feature type="domain" description="Centromere/kinetochore protein zw10 middle" evidence="13">
    <location>
        <begin position="198"/>
        <end position="394"/>
    </location>
</feature>
<evidence type="ECO:0000256" key="2">
    <source>
        <dbReference type="ARBA" id="ARBA00004629"/>
    </source>
</evidence>
<evidence type="ECO:0000256" key="7">
    <source>
        <dbReference type="ARBA" id="ARBA00022776"/>
    </source>
</evidence>
<gene>
    <name evidence="16" type="ORF">J437_LFUL011743</name>
</gene>
<dbReference type="Pfam" id="PF06248">
    <property type="entry name" value="Zw10_N"/>
    <property type="match status" value="1"/>
</dbReference>
<reference evidence="16" key="2">
    <citation type="submission" date="2017-10" db="EMBL/GenBank/DDBJ databases">
        <title>Ladona fulva Genome sequencing and assembly.</title>
        <authorList>
            <person name="Murali S."/>
            <person name="Richards S."/>
            <person name="Bandaranaike D."/>
            <person name="Bellair M."/>
            <person name="Blankenburg K."/>
            <person name="Chao H."/>
            <person name="Dinh H."/>
            <person name="Doddapaneni H."/>
            <person name="Dugan-Rocha S."/>
            <person name="Elkadiri S."/>
            <person name="Gnanaolivu R."/>
            <person name="Hernandez B."/>
            <person name="Skinner E."/>
            <person name="Javaid M."/>
            <person name="Lee S."/>
            <person name="Li M."/>
            <person name="Ming W."/>
            <person name="Munidasa M."/>
            <person name="Muniz J."/>
            <person name="Nguyen L."/>
            <person name="Hughes D."/>
            <person name="Osuji N."/>
            <person name="Pu L.-L."/>
            <person name="Puazo M."/>
            <person name="Qu C."/>
            <person name="Quiroz J."/>
            <person name="Raj R."/>
            <person name="Weissenberger G."/>
            <person name="Xin Y."/>
            <person name="Zou X."/>
            <person name="Han Y."/>
            <person name="Worley K."/>
            <person name="Muzny D."/>
            <person name="Gibbs R."/>
        </authorList>
    </citation>
    <scope>NUCLEOTIDE SEQUENCE</scope>
    <source>
        <strain evidence="16">Sampled in the wild</strain>
    </source>
</reference>
<dbReference type="PANTHER" id="PTHR12205:SF0">
    <property type="entry name" value="CENTROMERE_KINETOCHORE PROTEIN ZW10 HOMOLOG"/>
    <property type="match status" value="1"/>
</dbReference>
<dbReference type="GO" id="GO:1990423">
    <property type="term" value="C:RZZ complex"/>
    <property type="evidence" value="ECO:0007669"/>
    <property type="project" value="TreeGrafter"/>
</dbReference>
<evidence type="ECO:0000256" key="9">
    <source>
        <dbReference type="ARBA" id="ARBA00023306"/>
    </source>
</evidence>
<evidence type="ECO:0000259" key="12">
    <source>
        <dbReference type="Pfam" id="PF06248"/>
    </source>
</evidence>
<dbReference type="AlphaFoldDB" id="A0A8K0KAX0"/>
<feature type="domain" description="Centromere/kinetochore protein zw10 C-terminal" evidence="14">
    <location>
        <begin position="437"/>
        <end position="567"/>
    </location>
</feature>
<dbReference type="GO" id="GO:0051301">
    <property type="term" value="P:cell division"/>
    <property type="evidence" value="ECO:0007669"/>
    <property type="project" value="UniProtKB-KW"/>
</dbReference>
<accession>A0A8K0KAX0</accession>
<evidence type="ECO:0000256" key="8">
    <source>
        <dbReference type="ARBA" id="ARBA00022838"/>
    </source>
</evidence>
<reference evidence="16" key="1">
    <citation type="submission" date="2013-04" db="EMBL/GenBank/DDBJ databases">
        <authorList>
            <person name="Qu J."/>
            <person name="Murali S.C."/>
            <person name="Bandaranaike D."/>
            <person name="Bellair M."/>
            <person name="Blankenburg K."/>
            <person name="Chao H."/>
            <person name="Dinh H."/>
            <person name="Doddapaneni H."/>
            <person name="Downs B."/>
            <person name="Dugan-Rocha S."/>
            <person name="Elkadiri S."/>
            <person name="Gnanaolivu R.D."/>
            <person name="Hernandez B."/>
            <person name="Javaid M."/>
            <person name="Jayaseelan J.C."/>
            <person name="Lee S."/>
            <person name="Li M."/>
            <person name="Ming W."/>
            <person name="Munidasa M."/>
            <person name="Muniz J."/>
            <person name="Nguyen L."/>
            <person name="Ongeri F."/>
            <person name="Osuji N."/>
            <person name="Pu L.-L."/>
            <person name="Puazo M."/>
            <person name="Qu C."/>
            <person name="Quiroz J."/>
            <person name="Raj R."/>
            <person name="Weissenberger G."/>
            <person name="Xin Y."/>
            <person name="Zou X."/>
            <person name="Han Y."/>
            <person name="Richards S."/>
            <person name="Worley K."/>
            <person name="Muzny D."/>
            <person name="Gibbs R."/>
        </authorList>
    </citation>
    <scope>NUCLEOTIDE SEQUENCE</scope>
    <source>
        <strain evidence="16">Sampled in the wild</strain>
    </source>
</reference>
<evidence type="ECO:0000313" key="17">
    <source>
        <dbReference type="Proteomes" id="UP000792457"/>
    </source>
</evidence>
<dbReference type="Pfam" id="PF22766">
    <property type="entry name" value="ZW10_C2"/>
    <property type="match status" value="1"/>
</dbReference>
<dbReference type="Proteomes" id="UP000792457">
    <property type="component" value="Unassembled WGS sequence"/>
</dbReference>
<dbReference type="GO" id="GO:0005737">
    <property type="term" value="C:cytoplasm"/>
    <property type="evidence" value="ECO:0007669"/>
    <property type="project" value="UniProtKB-SubCell"/>
</dbReference>
<keyword evidence="4" id="KW-0158">Chromosome</keyword>
<comment type="similarity">
    <text evidence="3">Belongs to the ZW10 family.</text>
</comment>
<name>A0A8K0KAX0_LADFU</name>
<dbReference type="GO" id="GO:0007094">
    <property type="term" value="P:mitotic spindle assembly checkpoint signaling"/>
    <property type="evidence" value="ECO:0007669"/>
    <property type="project" value="TreeGrafter"/>
</dbReference>